<organism evidence="2 3">
    <name type="scientific">Purpureocillium lilacinum</name>
    <name type="common">Paecilomyces lilacinus</name>
    <dbReference type="NCBI Taxonomy" id="33203"/>
    <lineage>
        <taxon>Eukaryota</taxon>
        <taxon>Fungi</taxon>
        <taxon>Dikarya</taxon>
        <taxon>Ascomycota</taxon>
        <taxon>Pezizomycotina</taxon>
        <taxon>Sordariomycetes</taxon>
        <taxon>Hypocreomycetidae</taxon>
        <taxon>Hypocreales</taxon>
        <taxon>Ophiocordycipitaceae</taxon>
        <taxon>Purpureocillium</taxon>
    </lineage>
</organism>
<name>A0ABR0BF85_PURLI</name>
<feature type="region of interest" description="Disordered" evidence="1">
    <location>
        <begin position="1"/>
        <end position="106"/>
    </location>
</feature>
<dbReference type="EMBL" id="JAWRVI010000156">
    <property type="protein sequence ID" value="KAK4073566.1"/>
    <property type="molecule type" value="Genomic_DNA"/>
</dbReference>
<gene>
    <name evidence="2" type="ORF">Purlil1_13008</name>
</gene>
<evidence type="ECO:0000256" key="1">
    <source>
        <dbReference type="SAM" id="MobiDB-lite"/>
    </source>
</evidence>
<evidence type="ECO:0000313" key="2">
    <source>
        <dbReference type="EMBL" id="KAK4073566.1"/>
    </source>
</evidence>
<keyword evidence="3" id="KW-1185">Reference proteome</keyword>
<evidence type="ECO:0000313" key="3">
    <source>
        <dbReference type="Proteomes" id="UP001287286"/>
    </source>
</evidence>
<sequence>MSTSQPDKDDAPVTQHVNFTYQLDEDDEPVTEHVDMGEIMFPRSGSETNDTAHHETTADAHRHTNGTHDPINGSKADSAQPHDSRPDDVQPDNAQTNTTQQVQSSCAWTDPNLSRRHLFYPACFGPFLSSLVHHIDLSHPRATACSVMPDLVDEILSLVNAELECFDDNARPLLSSQLNAFGLVAKLFHDEDENGNLSKQRRSDRARARQILADIYSILGPEVLLLCAFSVSISKLASVKPRDAIAKLRLWWAESPRPRGLTTTAASFCRPIGDILSSARKRKLSEIGVQDVAEPCEHTDQVLPDPG</sequence>
<reference evidence="2 3" key="1">
    <citation type="journal article" date="2024" name="Microbiol. Resour. Announc.">
        <title>Genome annotations for the ascomycete fungi Trichoderma harzianum, Trichoderma aggressivum, and Purpureocillium lilacinum.</title>
        <authorList>
            <person name="Beijen E.P.W."/>
            <person name="Ohm R.A."/>
        </authorList>
    </citation>
    <scope>NUCLEOTIDE SEQUENCE [LARGE SCALE GENOMIC DNA]</scope>
    <source>
        <strain evidence="2 3">CBS 150709</strain>
    </source>
</reference>
<protein>
    <submittedName>
        <fullName evidence="2">Uncharacterized protein</fullName>
    </submittedName>
</protein>
<feature type="compositionally biased region" description="Basic and acidic residues" evidence="1">
    <location>
        <begin position="50"/>
        <end position="62"/>
    </location>
</feature>
<dbReference type="Proteomes" id="UP001287286">
    <property type="component" value="Unassembled WGS sequence"/>
</dbReference>
<feature type="compositionally biased region" description="Basic and acidic residues" evidence="1">
    <location>
        <begin position="1"/>
        <end position="11"/>
    </location>
</feature>
<accession>A0ABR0BF85</accession>
<feature type="compositionally biased region" description="Polar residues" evidence="1">
    <location>
        <begin position="92"/>
        <end position="106"/>
    </location>
</feature>
<comment type="caution">
    <text evidence="2">The sequence shown here is derived from an EMBL/GenBank/DDBJ whole genome shotgun (WGS) entry which is preliminary data.</text>
</comment>
<proteinExistence type="predicted"/>